<organism evidence="2 3">
    <name type="scientific">Microlunatus endophyticus</name>
    <dbReference type="NCBI Taxonomy" id="1716077"/>
    <lineage>
        <taxon>Bacteria</taxon>
        <taxon>Bacillati</taxon>
        <taxon>Actinomycetota</taxon>
        <taxon>Actinomycetes</taxon>
        <taxon>Propionibacteriales</taxon>
        <taxon>Propionibacteriaceae</taxon>
        <taxon>Microlunatus</taxon>
    </lineage>
</organism>
<feature type="domain" description="Amidase" evidence="1">
    <location>
        <begin position="42"/>
        <end position="461"/>
    </location>
</feature>
<dbReference type="Pfam" id="PF01425">
    <property type="entry name" value="Amidase"/>
    <property type="match status" value="1"/>
</dbReference>
<dbReference type="EMBL" id="BMMZ01000006">
    <property type="protein sequence ID" value="GGL67733.1"/>
    <property type="molecule type" value="Genomic_DNA"/>
</dbReference>
<reference evidence="2" key="2">
    <citation type="submission" date="2020-09" db="EMBL/GenBank/DDBJ databases">
        <authorList>
            <person name="Sun Q."/>
            <person name="Zhou Y."/>
        </authorList>
    </citation>
    <scope>NUCLEOTIDE SEQUENCE</scope>
    <source>
        <strain evidence="2">CGMCC 4.7306</strain>
    </source>
</reference>
<protein>
    <submittedName>
        <fullName evidence="2">Glutamyl-tRNA(Gln) amidotransferase subunit A</fullName>
    </submittedName>
</protein>
<name>A0A917SC09_9ACTN</name>
<dbReference type="PANTHER" id="PTHR11895">
    <property type="entry name" value="TRANSAMIDASE"/>
    <property type="match status" value="1"/>
</dbReference>
<dbReference type="InterPro" id="IPR023631">
    <property type="entry name" value="Amidase_dom"/>
</dbReference>
<dbReference type="SUPFAM" id="SSF75304">
    <property type="entry name" value="Amidase signature (AS) enzymes"/>
    <property type="match status" value="1"/>
</dbReference>
<dbReference type="GO" id="GO:0003824">
    <property type="term" value="F:catalytic activity"/>
    <property type="evidence" value="ECO:0007669"/>
    <property type="project" value="InterPro"/>
</dbReference>
<keyword evidence="3" id="KW-1185">Reference proteome</keyword>
<reference evidence="2" key="1">
    <citation type="journal article" date="2014" name="Int. J. Syst. Evol. Microbiol.">
        <title>Complete genome sequence of Corynebacterium casei LMG S-19264T (=DSM 44701T), isolated from a smear-ripened cheese.</title>
        <authorList>
            <consortium name="US DOE Joint Genome Institute (JGI-PGF)"/>
            <person name="Walter F."/>
            <person name="Albersmeier A."/>
            <person name="Kalinowski J."/>
            <person name="Ruckert C."/>
        </authorList>
    </citation>
    <scope>NUCLEOTIDE SEQUENCE</scope>
    <source>
        <strain evidence="2">CGMCC 4.7306</strain>
    </source>
</reference>
<accession>A0A917SC09</accession>
<comment type="caution">
    <text evidence="2">The sequence shown here is derived from an EMBL/GenBank/DDBJ whole genome shotgun (WGS) entry which is preliminary data.</text>
</comment>
<dbReference type="Proteomes" id="UP000613840">
    <property type="component" value="Unassembled WGS sequence"/>
</dbReference>
<evidence type="ECO:0000313" key="3">
    <source>
        <dbReference type="Proteomes" id="UP000613840"/>
    </source>
</evidence>
<proteinExistence type="predicted"/>
<gene>
    <name evidence="2" type="primary">gatA</name>
    <name evidence="2" type="ORF">GCM10011575_27820</name>
</gene>
<dbReference type="PANTHER" id="PTHR11895:SF176">
    <property type="entry name" value="AMIDASE AMID-RELATED"/>
    <property type="match status" value="1"/>
</dbReference>
<evidence type="ECO:0000259" key="1">
    <source>
        <dbReference type="Pfam" id="PF01425"/>
    </source>
</evidence>
<sequence length="486" mass="50355">MTDTKTTQTEVGPDAPGTVKTNLTIAEAGAALRSGTLTSTTLTRTILDRALSLNDALGAYVVITEDAAMQQAAAADADFAAGIDKGALQGIPLAIKDIIAMKGAPTTANSRVLAPDWGHGTDAVVNARLRAAGAVFVGKATTSEFACGLPDPDKGFPIPHNPWNVAHTPAGSSSGTGVATAAQLALGGLGTDTGGSVRGPACVNGHTGLKVTFGRVPKNGVVPLGFSLDSIGPMARSALDCALLLEVMAGYDAGDPNAAKVDVPKYSELLAGGVEGLKIALPVPYFFEHEALDPEQRSAVLAAVNQLVGLGATSDEIVLDHAAEAKDANHIIMVGEAYAYHRDNLVHRWEDYGRFTRPTLGRGAFYTAADYAQANRFRTFWAEQVAKVLGEYDVIITPSAPTPAERADAMDASSRLAKPSYTGHWNLCGLPAVAVPVGLSSSGLPLSMQVIGSPFAEATVLKVAHTLQQVTEHHLLVPPVDALMAA</sequence>
<dbReference type="InterPro" id="IPR036928">
    <property type="entry name" value="AS_sf"/>
</dbReference>
<dbReference type="InterPro" id="IPR000120">
    <property type="entry name" value="Amidase"/>
</dbReference>
<dbReference type="AlphaFoldDB" id="A0A917SC09"/>
<dbReference type="RefSeq" id="WP_188895961.1">
    <property type="nucleotide sequence ID" value="NZ_BMMZ01000006.1"/>
</dbReference>
<evidence type="ECO:0000313" key="2">
    <source>
        <dbReference type="EMBL" id="GGL67733.1"/>
    </source>
</evidence>
<dbReference type="Gene3D" id="3.90.1300.10">
    <property type="entry name" value="Amidase signature (AS) domain"/>
    <property type="match status" value="1"/>
</dbReference>